<keyword evidence="5" id="KW-0408">Iron</keyword>
<evidence type="ECO:0000256" key="4">
    <source>
        <dbReference type="ARBA" id="ARBA00022723"/>
    </source>
</evidence>
<evidence type="ECO:0000256" key="8">
    <source>
        <dbReference type="ARBA" id="ARBA00023125"/>
    </source>
</evidence>
<protein>
    <submittedName>
        <fullName evidence="13">WhiB family transcription factor</fullName>
    </submittedName>
</protein>
<gene>
    <name evidence="13" type="primary">7</name>
    <name evidence="13" type="ORF">SEA_ARMAWEN_7</name>
</gene>
<dbReference type="GO" id="GO:0003677">
    <property type="term" value="F:DNA binding"/>
    <property type="evidence" value="ECO:0007669"/>
    <property type="project" value="UniProtKB-KW"/>
</dbReference>
<keyword evidence="3" id="KW-0004">4Fe-4S</keyword>
<keyword evidence="6" id="KW-0411">Iron-sulfur</keyword>
<proteinExistence type="inferred from homology"/>
<organism evidence="13 14">
    <name type="scientific">Microbacterium phage ArMaWen</name>
    <dbReference type="NCBI Taxonomy" id="2500786"/>
    <lineage>
        <taxon>Viruses</taxon>
        <taxon>Duplodnaviria</taxon>
        <taxon>Heunggongvirae</taxon>
        <taxon>Uroviricota</taxon>
        <taxon>Caudoviricetes</taxon>
        <taxon>Eekayvirinae</taxon>
        <taxon>Tinytimothyvirus</taxon>
        <taxon>Tinytimothyvirus alex44</taxon>
    </lineage>
</organism>
<comment type="cofactor">
    <cofactor evidence="1">
        <name>[4Fe-4S] cluster</name>
        <dbReference type="ChEBI" id="CHEBI:49883"/>
    </cofactor>
</comment>
<evidence type="ECO:0000256" key="3">
    <source>
        <dbReference type="ARBA" id="ARBA00022485"/>
    </source>
</evidence>
<dbReference type="GO" id="GO:0046872">
    <property type="term" value="F:metal ion binding"/>
    <property type="evidence" value="ECO:0007669"/>
    <property type="project" value="UniProtKB-KW"/>
</dbReference>
<evidence type="ECO:0000256" key="9">
    <source>
        <dbReference type="ARBA" id="ARBA00023157"/>
    </source>
</evidence>
<evidence type="ECO:0000313" key="14">
    <source>
        <dbReference type="Proteomes" id="UP000286843"/>
    </source>
</evidence>
<evidence type="ECO:0000256" key="2">
    <source>
        <dbReference type="ARBA" id="ARBA00006597"/>
    </source>
</evidence>
<dbReference type="PANTHER" id="PTHR38839">
    <property type="entry name" value="TRANSCRIPTIONAL REGULATOR WHID-RELATED"/>
    <property type="match status" value="1"/>
</dbReference>
<keyword evidence="9" id="KW-1015">Disulfide bond</keyword>
<reference evidence="13 14" key="1">
    <citation type="submission" date="2018-12" db="EMBL/GenBank/DDBJ databases">
        <authorList>
            <person name="Coleman S.T."/>
            <person name="Adewumi O.M."/>
            <person name="Alachi P."/>
            <person name="Anderson S.J."/>
            <person name="Bakarey A.S."/>
            <person name="Beyer A.R."/>
            <person name="Biederman W.H."/>
            <person name="Bollivar D.W."/>
            <person name="Butela K.A."/>
            <person name="Byrum C.A."/>
            <person name="Collins D.P."/>
            <person name="Cresawn S.G."/>
            <person name="Dougan K.E."/>
            <person name="Duffy I."/>
            <person name="Eivazova E.R."/>
            <person name="Engstrom E.M."/>
            <person name="Fallest-Strobl P.C."/>
            <person name="Godde J.S."/>
            <person name="Lee J.S."/>
            <person name="Long J.A."/>
            <person name="Mastrapaolo M.D."/>
            <person name="Mathur V."/>
            <person name="Mesich B.L."/>
            <person name="Mitchell J.C."/>
            <person name="Moore R."/>
            <person name="Pandey S."/>
            <person name="Pollack M.J."/>
            <person name="Porter M.L."/>
            <person name="Reid N.M."/>
            <person name="Salvitti L.R."/>
            <person name="Sayre B.L."/>
            <person name="Schrock T.A."/>
            <person name="Sconiers W.B."/>
            <person name="Sheehy R."/>
            <person name="Shows K.H."/>
            <person name="Sprenkle A.B."/>
            <person name="Swerdlow S.J."/>
            <person name="Theoret J.R."/>
            <person name="Thompson K.M."/>
            <person name="Tibbetts T.J."/>
            <person name="Tigges M."/>
            <person name="Van A.R."/>
            <person name="Washington J.M."/>
            <person name="Windsor E.J."/>
            <person name="Garlena R.A."/>
            <person name="Russell D.A."/>
            <person name="Pope W.H."/>
            <person name="Jacobs-Sera D."/>
            <person name="Hatfull G.F."/>
        </authorList>
    </citation>
    <scope>NUCLEOTIDE SEQUENCE [LARGE SCALE GENOMIC DNA]</scope>
</reference>
<evidence type="ECO:0000256" key="6">
    <source>
        <dbReference type="ARBA" id="ARBA00023014"/>
    </source>
</evidence>
<accession>A0A3T0INZ3</accession>
<dbReference type="InterPro" id="IPR034768">
    <property type="entry name" value="4FE4S_WBL"/>
</dbReference>
<name>A0A3T0INZ3_9CAUD</name>
<evidence type="ECO:0000259" key="12">
    <source>
        <dbReference type="PROSITE" id="PS51674"/>
    </source>
</evidence>
<dbReference type="GO" id="GO:0045892">
    <property type="term" value="P:negative regulation of DNA-templated transcription"/>
    <property type="evidence" value="ECO:0007669"/>
    <property type="project" value="TreeGrafter"/>
</dbReference>
<evidence type="ECO:0000256" key="7">
    <source>
        <dbReference type="ARBA" id="ARBA00023015"/>
    </source>
</evidence>
<dbReference type="PROSITE" id="PS51674">
    <property type="entry name" value="4FE4S_WBL"/>
    <property type="match status" value="1"/>
</dbReference>
<keyword evidence="4" id="KW-0479">Metal-binding</keyword>
<evidence type="ECO:0000256" key="10">
    <source>
        <dbReference type="ARBA" id="ARBA00023163"/>
    </source>
</evidence>
<keyword evidence="8" id="KW-0238">DNA-binding</keyword>
<feature type="domain" description="4Fe-4S Wbl-type" evidence="12">
    <location>
        <begin position="25"/>
        <end position="84"/>
    </location>
</feature>
<sequence>MVGRLISDVVTFESPRREEWMDQSACANTDPNLFFNKDKAHEAKAICNDCPVRIQCLAKALVDEKTVSRRTGIFGGMNAAERKQLQEHLNNMQKAQASATQEQDKEQDNG</sequence>
<evidence type="ECO:0000256" key="11">
    <source>
        <dbReference type="SAM" id="MobiDB-lite"/>
    </source>
</evidence>
<dbReference type="Pfam" id="PF02467">
    <property type="entry name" value="Whib"/>
    <property type="match status" value="1"/>
</dbReference>
<keyword evidence="7" id="KW-0805">Transcription regulation</keyword>
<evidence type="ECO:0000256" key="1">
    <source>
        <dbReference type="ARBA" id="ARBA00001966"/>
    </source>
</evidence>
<dbReference type="EMBL" id="MK308638">
    <property type="protein sequence ID" value="AZV01770.1"/>
    <property type="molecule type" value="Genomic_DNA"/>
</dbReference>
<evidence type="ECO:0000313" key="13">
    <source>
        <dbReference type="EMBL" id="AZV01770.1"/>
    </source>
</evidence>
<dbReference type="GO" id="GO:0051539">
    <property type="term" value="F:4 iron, 4 sulfur cluster binding"/>
    <property type="evidence" value="ECO:0007669"/>
    <property type="project" value="UniProtKB-KW"/>
</dbReference>
<comment type="similarity">
    <text evidence="2">Belongs to the WhiB family.</text>
</comment>
<feature type="region of interest" description="Disordered" evidence="11">
    <location>
        <begin position="89"/>
        <end position="110"/>
    </location>
</feature>
<dbReference type="Proteomes" id="UP000286843">
    <property type="component" value="Segment"/>
</dbReference>
<keyword evidence="10" id="KW-0804">Transcription</keyword>
<dbReference type="GO" id="GO:0047134">
    <property type="term" value="F:protein-disulfide reductase [NAD(P)H] activity"/>
    <property type="evidence" value="ECO:0007669"/>
    <property type="project" value="TreeGrafter"/>
</dbReference>
<dbReference type="InterPro" id="IPR003482">
    <property type="entry name" value="Whib"/>
</dbReference>
<feature type="compositionally biased region" description="Polar residues" evidence="11">
    <location>
        <begin position="89"/>
        <end position="101"/>
    </location>
</feature>
<evidence type="ECO:0000256" key="5">
    <source>
        <dbReference type="ARBA" id="ARBA00023004"/>
    </source>
</evidence>